<dbReference type="InterPro" id="IPR011013">
    <property type="entry name" value="Gal_mutarotase_sf_dom"/>
</dbReference>
<dbReference type="RefSeq" id="WP_057206718.1">
    <property type="nucleotide sequence ID" value="NZ_CP083374.1"/>
</dbReference>
<reference evidence="1 2" key="1">
    <citation type="submission" date="2020-01" db="EMBL/GenBank/DDBJ databases">
        <title>Draft genome assembly of Ensifer adhaerens T173.</title>
        <authorList>
            <person name="Craig J.E."/>
            <person name="Stinchcombe J.R."/>
        </authorList>
    </citation>
    <scope>NUCLEOTIDE SEQUENCE [LARGE SCALE GENOMIC DNA]</scope>
    <source>
        <strain evidence="1 2">T173</strain>
    </source>
</reference>
<protein>
    <submittedName>
        <fullName evidence="1">Aldose 1-epimerase</fullName>
    </submittedName>
</protein>
<name>A0AAW4FNS2_9HYPH</name>
<dbReference type="AlphaFoldDB" id="A0AAW4FNS2"/>
<gene>
    <name evidence="1" type="ORF">GFB56_19470</name>
</gene>
<sequence>MVADRIILDNGNARLELVPALGGGIARLDVRHPDGALLPVLRPWNGRMEDGPLALGCNVLVPFSNRISGGGFEHDGAFHPVPANFCGEPLPIHGDGFQRCWRTLAQRSESLEVECDGEIGPFRYRARQIITLAMGKLIVELEVENLSGQALPFGVGFHPWFPRNVDTRLQFRAAEIWLEDERHLPAGRQEIGDASDWNFDGGRILPDGWINNAFGEWGGEAVITQGERAVSLRLSASDNLAYALVFSPGSKADFFCFEPVSHPVDAHNLEGHPGLQVLEHRQKLTASMTLEWDERYGTQ</sequence>
<dbReference type="InterPro" id="IPR008183">
    <property type="entry name" value="Aldose_1/G6P_1-epimerase"/>
</dbReference>
<evidence type="ECO:0000313" key="2">
    <source>
        <dbReference type="Proteomes" id="UP000744980"/>
    </source>
</evidence>
<dbReference type="InterPro" id="IPR014718">
    <property type="entry name" value="GH-type_carb-bd"/>
</dbReference>
<dbReference type="GO" id="GO:0030246">
    <property type="term" value="F:carbohydrate binding"/>
    <property type="evidence" value="ECO:0007669"/>
    <property type="project" value="InterPro"/>
</dbReference>
<proteinExistence type="predicted"/>
<keyword evidence="2" id="KW-1185">Reference proteome</keyword>
<dbReference type="EMBL" id="WXFA01000012">
    <property type="protein sequence ID" value="MBM3092963.1"/>
    <property type="molecule type" value="Genomic_DNA"/>
</dbReference>
<accession>A0AAW4FNS2</accession>
<dbReference type="Proteomes" id="UP000744980">
    <property type="component" value="Unassembled WGS sequence"/>
</dbReference>
<dbReference type="CDD" id="cd09021">
    <property type="entry name" value="Aldose_epim_Ec_YphB"/>
    <property type="match status" value="1"/>
</dbReference>
<dbReference type="Pfam" id="PF01263">
    <property type="entry name" value="Aldose_epim"/>
    <property type="match status" value="1"/>
</dbReference>
<dbReference type="Gene3D" id="2.70.98.10">
    <property type="match status" value="1"/>
</dbReference>
<dbReference type="GO" id="GO:0005975">
    <property type="term" value="P:carbohydrate metabolic process"/>
    <property type="evidence" value="ECO:0007669"/>
    <property type="project" value="InterPro"/>
</dbReference>
<dbReference type="GO" id="GO:0016853">
    <property type="term" value="F:isomerase activity"/>
    <property type="evidence" value="ECO:0007669"/>
    <property type="project" value="InterPro"/>
</dbReference>
<comment type="caution">
    <text evidence="1">The sequence shown here is derived from an EMBL/GenBank/DDBJ whole genome shotgun (WGS) entry which is preliminary data.</text>
</comment>
<evidence type="ECO:0000313" key="1">
    <source>
        <dbReference type="EMBL" id="MBM3092963.1"/>
    </source>
</evidence>
<dbReference type="SUPFAM" id="SSF74650">
    <property type="entry name" value="Galactose mutarotase-like"/>
    <property type="match status" value="1"/>
</dbReference>
<organism evidence="1 2">
    <name type="scientific">Ensifer canadensis</name>
    <dbReference type="NCBI Taxonomy" id="555315"/>
    <lineage>
        <taxon>Bacteria</taxon>
        <taxon>Pseudomonadati</taxon>
        <taxon>Pseudomonadota</taxon>
        <taxon>Alphaproteobacteria</taxon>
        <taxon>Hyphomicrobiales</taxon>
        <taxon>Rhizobiaceae</taxon>
        <taxon>Sinorhizobium/Ensifer group</taxon>
        <taxon>Ensifer</taxon>
    </lineage>
</organism>